<dbReference type="RefSeq" id="WP_318107396.1">
    <property type="nucleotide sequence ID" value="NZ_CP137573.1"/>
</dbReference>
<keyword evidence="5 8" id="KW-0560">Oxidoreductase</keyword>
<evidence type="ECO:0000313" key="9">
    <source>
        <dbReference type="Proteomes" id="UP001301731"/>
    </source>
</evidence>
<dbReference type="Gene3D" id="1.10.540.10">
    <property type="entry name" value="Acyl-CoA dehydrogenase/oxidase, N-terminal domain"/>
    <property type="match status" value="1"/>
</dbReference>
<dbReference type="InterPro" id="IPR009075">
    <property type="entry name" value="AcylCo_DH/oxidase_C"/>
</dbReference>
<name>A0ABZ0LZL2_9ACTN</name>
<dbReference type="SUPFAM" id="SSF47203">
    <property type="entry name" value="Acyl-CoA dehydrogenase C-terminal domain-like"/>
    <property type="match status" value="1"/>
</dbReference>
<dbReference type="InterPro" id="IPR037069">
    <property type="entry name" value="AcylCoA_DH/ox_N_sf"/>
</dbReference>
<gene>
    <name evidence="8" type="ORF">R2D22_27640</name>
</gene>
<reference evidence="8 9" key="1">
    <citation type="submission" date="2023-10" db="EMBL/GenBank/DDBJ databases">
        <title>The genome sequence of Streptomyces sp. HUAS YS2.</title>
        <authorList>
            <person name="Mo P."/>
        </authorList>
    </citation>
    <scope>NUCLEOTIDE SEQUENCE [LARGE SCALE GENOMIC DNA]</scope>
    <source>
        <strain evidence="8 9">HUAS YS2</strain>
    </source>
</reference>
<keyword evidence="9" id="KW-1185">Reference proteome</keyword>
<accession>A0ABZ0LZL2</accession>
<evidence type="ECO:0000313" key="8">
    <source>
        <dbReference type="EMBL" id="WOX24952.1"/>
    </source>
</evidence>
<dbReference type="EC" id="1.-.-.-" evidence="8"/>
<feature type="domain" description="Acyl-CoA dehydrogenase/oxidase C-terminal" evidence="6">
    <location>
        <begin position="197"/>
        <end position="337"/>
    </location>
</feature>
<dbReference type="PANTHER" id="PTHR43884:SF20">
    <property type="entry name" value="ACYL-COA DEHYDROGENASE FADE28"/>
    <property type="match status" value="1"/>
</dbReference>
<comment type="cofactor">
    <cofactor evidence="1">
        <name>FAD</name>
        <dbReference type="ChEBI" id="CHEBI:57692"/>
    </cofactor>
</comment>
<keyword evidence="3" id="KW-0285">Flavoprotein</keyword>
<comment type="similarity">
    <text evidence="2">Belongs to the acyl-CoA dehydrogenase family.</text>
</comment>
<dbReference type="InterPro" id="IPR036250">
    <property type="entry name" value="AcylCo_DH-like_C"/>
</dbReference>
<dbReference type="Gene3D" id="1.20.140.10">
    <property type="entry name" value="Butyryl-CoA Dehydrogenase, subunit A, domain 3"/>
    <property type="match status" value="1"/>
</dbReference>
<dbReference type="PANTHER" id="PTHR43884">
    <property type="entry name" value="ACYL-COA DEHYDROGENASE"/>
    <property type="match status" value="1"/>
</dbReference>
<dbReference type="Pfam" id="PF00441">
    <property type="entry name" value="Acyl-CoA_dh_1"/>
    <property type="match status" value="1"/>
</dbReference>
<proteinExistence type="inferred from homology"/>
<sequence>MRTTPEQDDLRAAVRSVLARHGGAAAWRPLAEQLGAAALAIPERQGGLGCGLPEIAVVSEELGRALSPTPYLGSAVLAVTALVAADADLAPGLVDGTLIAALAWAEAGGWEPDDLTAHADAGPDGTWRLTGMKEYVLAGPDAPDLVYAFARTPEGRLGLFAVDGPGAEFVALPTLDRTRPLARIVLDRAPARLLTEDGAAVLARVRDVGAVALAAECVGAAERALEITVRYAKDRVQFGRPIGSFQAVKHRLADLHAGVAAARSLALAAAHADGGPESARLAAAAKSACAEAYQRVAAETVQLHGGIGITWEHSAHDHLKRAHGAAALLGSPAAHRARLGGLLGLNAA</sequence>
<dbReference type="GO" id="GO:0016491">
    <property type="term" value="F:oxidoreductase activity"/>
    <property type="evidence" value="ECO:0007669"/>
    <property type="project" value="UniProtKB-KW"/>
</dbReference>
<evidence type="ECO:0000256" key="1">
    <source>
        <dbReference type="ARBA" id="ARBA00001974"/>
    </source>
</evidence>
<dbReference type="SUPFAM" id="SSF56645">
    <property type="entry name" value="Acyl-CoA dehydrogenase NM domain-like"/>
    <property type="match status" value="1"/>
</dbReference>
<dbReference type="InterPro" id="IPR009100">
    <property type="entry name" value="AcylCoA_DH/oxidase_NM_dom_sf"/>
</dbReference>
<dbReference type="Proteomes" id="UP001301731">
    <property type="component" value="Chromosome"/>
</dbReference>
<evidence type="ECO:0000256" key="5">
    <source>
        <dbReference type="ARBA" id="ARBA00023002"/>
    </source>
</evidence>
<organism evidence="8 9">
    <name type="scientific">Streptomyces solicathayae</name>
    <dbReference type="NCBI Taxonomy" id="3081768"/>
    <lineage>
        <taxon>Bacteria</taxon>
        <taxon>Bacillati</taxon>
        <taxon>Actinomycetota</taxon>
        <taxon>Actinomycetes</taxon>
        <taxon>Kitasatosporales</taxon>
        <taxon>Streptomycetaceae</taxon>
        <taxon>Streptomyces</taxon>
    </lineage>
</organism>
<evidence type="ECO:0000256" key="4">
    <source>
        <dbReference type="ARBA" id="ARBA00022827"/>
    </source>
</evidence>
<feature type="domain" description="Acyl-CoA dehydrogenase/oxidase N-terminal" evidence="7">
    <location>
        <begin position="24"/>
        <end position="74"/>
    </location>
</feature>
<evidence type="ECO:0000256" key="3">
    <source>
        <dbReference type="ARBA" id="ARBA00022630"/>
    </source>
</evidence>
<evidence type="ECO:0000259" key="7">
    <source>
        <dbReference type="Pfam" id="PF02771"/>
    </source>
</evidence>
<protein>
    <submittedName>
        <fullName evidence="8">Acyl-CoA dehydrogenase family protein</fullName>
        <ecNumber evidence="8">1.-.-.-</ecNumber>
    </submittedName>
</protein>
<keyword evidence="4" id="KW-0274">FAD</keyword>
<dbReference type="EMBL" id="CP137573">
    <property type="protein sequence ID" value="WOX24952.1"/>
    <property type="molecule type" value="Genomic_DNA"/>
</dbReference>
<evidence type="ECO:0000259" key="6">
    <source>
        <dbReference type="Pfam" id="PF00441"/>
    </source>
</evidence>
<dbReference type="InterPro" id="IPR013786">
    <property type="entry name" value="AcylCoA_DH/ox_N"/>
</dbReference>
<dbReference type="Pfam" id="PF02771">
    <property type="entry name" value="Acyl-CoA_dh_N"/>
    <property type="match status" value="1"/>
</dbReference>
<evidence type="ECO:0000256" key="2">
    <source>
        <dbReference type="ARBA" id="ARBA00009347"/>
    </source>
</evidence>